<evidence type="ECO:0000313" key="9">
    <source>
        <dbReference type="EMBL" id="MTE17181.1"/>
    </source>
</evidence>
<protein>
    <submittedName>
        <fullName evidence="9">MFS transporter</fullName>
    </submittedName>
</protein>
<dbReference type="Gene3D" id="1.20.1250.20">
    <property type="entry name" value="MFS general substrate transporter like domains"/>
    <property type="match status" value="1"/>
</dbReference>
<feature type="transmembrane region" description="Helical" evidence="7">
    <location>
        <begin position="303"/>
        <end position="321"/>
    </location>
</feature>
<keyword evidence="4 7" id="KW-0812">Transmembrane</keyword>
<dbReference type="Gene3D" id="1.20.1720.10">
    <property type="entry name" value="Multidrug resistance protein D"/>
    <property type="match status" value="1"/>
</dbReference>
<dbReference type="RefSeq" id="WP_328290863.1">
    <property type="nucleotide sequence ID" value="NZ_WMBB01000020.1"/>
</dbReference>
<keyword evidence="10" id="KW-1185">Reference proteome</keyword>
<dbReference type="GO" id="GO:0022857">
    <property type="term" value="F:transmembrane transporter activity"/>
    <property type="evidence" value="ECO:0007669"/>
    <property type="project" value="InterPro"/>
</dbReference>
<dbReference type="PANTHER" id="PTHR42718:SF46">
    <property type="entry name" value="BLR6921 PROTEIN"/>
    <property type="match status" value="1"/>
</dbReference>
<feature type="transmembrane region" description="Helical" evidence="7">
    <location>
        <begin position="358"/>
        <end position="379"/>
    </location>
</feature>
<feature type="transmembrane region" description="Helical" evidence="7">
    <location>
        <begin position="12"/>
        <end position="33"/>
    </location>
</feature>
<dbReference type="Proteomes" id="UP000432464">
    <property type="component" value="Unassembled WGS sequence"/>
</dbReference>
<feature type="transmembrane region" description="Helical" evidence="7">
    <location>
        <begin position="139"/>
        <end position="163"/>
    </location>
</feature>
<keyword evidence="6 7" id="KW-0472">Membrane</keyword>
<dbReference type="GO" id="GO:0005886">
    <property type="term" value="C:plasma membrane"/>
    <property type="evidence" value="ECO:0007669"/>
    <property type="project" value="UniProtKB-SubCell"/>
</dbReference>
<feature type="transmembrane region" description="Helical" evidence="7">
    <location>
        <begin position="480"/>
        <end position="503"/>
    </location>
</feature>
<feature type="transmembrane region" description="Helical" evidence="7">
    <location>
        <begin position="169"/>
        <end position="189"/>
    </location>
</feature>
<evidence type="ECO:0000256" key="4">
    <source>
        <dbReference type="ARBA" id="ARBA00022692"/>
    </source>
</evidence>
<keyword evidence="3" id="KW-1003">Cell membrane</keyword>
<feature type="transmembrane region" description="Helical" evidence="7">
    <location>
        <begin position="228"/>
        <end position="246"/>
    </location>
</feature>
<evidence type="ECO:0000256" key="6">
    <source>
        <dbReference type="ARBA" id="ARBA00023136"/>
    </source>
</evidence>
<dbReference type="InterPro" id="IPR036259">
    <property type="entry name" value="MFS_trans_sf"/>
</dbReference>
<proteinExistence type="predicted"/>
<evidence type="ECO:0000259" key="8">
    <source>
        <dbReference type="PROSITE" id="PS50850"/>
    </source>
</evidence>
<reference evidence="9 10" key="1">
    <citation type="submission" date="2019-11" db="EMBL/GenBank/DDBJ databases">
        <title>Nocardia sp. nov. CT2-14 isolated from soil.</title>
        <authorList>
            <person name="Kanchanasin P."/>
            <person name="Tanasupawat S."/>
            <person name="Yuki M."/>
            <person name="Kudo T."/>
        </authorList>
    </citation>
    <scope>NUCLEOTIDE SEQUENCE [LARGE SCALE GENOMIC DNA]</scope>
    <source>
        <strain evidence="9 10">CT2-14</strain>
    </source>
</reference>
<feature type="domain" description="Major facilitator superfamily (MFS) profile" evidence="8">
    <location>
        <begin position="15"/>
        <end position="507"/>
    </location>
</feature>
<feature type="transmembrane region" description="Helical" evidence="7">
    <location>
        <begin position="267"/>
        <end position="291"/>
    </location>
</feature>
<dbReference type="InterPro" id="IPR011701">
    <property type="entry name" value="MFS"/>
</dbReference>
<evidence type="ECO:0000256" key="3">
    <source>
        <dbReference type="ARBA" id="ARBA00022475"/>
    </source>
</evidence>
<keyword evidence="5 7" id="KW-1133">Transmembrane helix</keyword>
<comment type="subcellular location">
    <subcellularLocation>
        <location evidence="1">Cell membrane</location>
        <topology evidence="1">Multi-pass membrane protein</topology>
    </subcellularLocation>
</comment>
<name>A0A6I3L6Q9_9NOCA</name>
<feature type="transmembrane region" description="Helical" evidence="7">
    <location>
        <begin position="53"/>
        <end position="73"/>
    </location>
</feature>
<keyword evidence="2" id="KW-0813">Transport</keyword>
<dbReference type="PANTHER" id="PTHR42718">
    <property type="entry name" value="MAJOR FACILITATOR SUPERFAMILY MULTIDRUG TRANSPORTER MFSC"/>
    <property type="match status" value="1"/>
</dbReference>
<evidence type="ECO:0000256" key="5">
    <source>
        <dbReference type="ARBA" id="ARBA00022989"/>
    </source>
</evidence>
<dbReference type="AlphaFoldDB" id="A0A6I3L6Q9"/>
<sequence>MAAVRSRGDAKTTPIIVALAIAFTVTVVDPLVFSLNLPEVSRALHVPAQLVGLLGGAATLVMAAAVLAAGNLADAFGLKRLMMSGLVLVTVVNLASTLSSGYGFLLGMRLVSGLGMTALLGVPLALLKTSVPENKRAAAIGAFMAVEMVLCGVSPALTGWAVAAVSWRALFLLGPLLALASLWLTNRYVPESPVQQRGRLDVIGIVLVGTALLALVIGLAAAPNGISRPQTVLPLVLSALAAALFVRHERRTPEPAFDLALFGSRAFSVALAANLTLNLLAAGLGIALGQFGSLVLSLSPESLGLLYLPGTLLIACALILAGRLIGKYGPKPVLVAGLSVLGVSGLLMAATVSPTMAFWLLVLAVWVCNLGSLVTSTSVSETVLSEAPPGHSGAVASAQLAAGMTGYAFGPTIYLLLLRIYFKREWLADAKSRGLSATNAERTVDAVRSSLALSPGSNGFDPNLIRHASGLRLGQDFADALRLTMLTVSLLPFVLAVVALVLMPRRRKPQP</sequence>
<feature type="transmembrane region" description="Helical" evidence="7">
    <location>
        <begin position="333"/>
        <end position="352"/>
    </location>
</feature>
<evidence type="ECO:0000256" key="2">
    <source>
        <dbReference type="ARBA" id="ARBA00022448"/>
    </source>
</evidence>
<dbReference type="SUPFAM" id="SSF103473">
    <property type="entry name" value="MFS general substrate transporter"/>
    <property type="match status" value="1"/>
</dbReference>
<feature type="transmembrane region" description="Helical" evidence="7">
    <location>
        <begin position="110"/>
        <end position="127"/>
    </location>
</feature>
<dbReference type="PROSITE" id="PS50850">
    <property type="entry name" value="MFS"/>
    <property type="match status" value="1"/>
</dbReference>
<evidence type="ECO:0000256" key="7">
    <source>
        <dbReference type="SAM" id="Phobius"/>
    </source>
</evidence>
<evidence type="ECO:0000313" key="10">
    <source>
        <dbReference type="Proteomes" id="UP000432464"/>
    </source>
</evidence>
<evidence type="ECO:0000256" key="1">
    <source>
        <dbReference type="ARBA" id="ARBA00004651"/>
    </source>
</evidence>
<comment type="caution">
    <text evidence="9">The sequence shown here is derived from an EMBL/GenBank/DDBJ whole genome shotgun (WGS) entry which is preliminary data.</text>
</comment>
<feature type="transmembrane region" description="Helical" evidence="7">
    <location>
        <begin position="201"/>
        <end position="222"/>
    </location>
</feature>
<dbReference type="Pfam" id="PF07690">
    <property type="entry name" value="MFS_1"/>
    <property type="match status" value="1"/>
</dbReference>
<dbReference type="InterPro" id="IPR020846">
    <property type="entry name" value="MFS_dom"/>
</dbReference>
<accession>A0A6I3L6Q9</accession>
<gene>
    <name evidence="9" type="ORF">GLP40_31140</name>
</gene>
<feature type="transmembrane region" description="Helical" evidence="7">
    <location>
        <begin position="85"/>
        <end position="104"/>
    </location>
</feature>
<feature type="transmembrane region" description="Helical" evidence="7">
    <location>
        <begin position="400"/>
        <end position="422"/>
    </location>
</feature>
<organism evidence="9 10">
    <name type="scientific">Nocardia aurantiaca</name>
    <dbReference type="NCBI Taxonomy" id="2675850"/>
    <lineage>
        <taxon>Bacteria</taxon>
        <taxon>Bacillati</taxon>
        <taxon>Actinomycetota</taxon>
        <taxon>Actinomycetes</taxon>
        <taxon>Mycobacteriales</taxon>
        <taxon>Nocardiaceae</taxon>
        <taxon>Nocardia</taxon>
    </lineage>
</organism>
<dbReference type="EMBL" id="WMBB01000020">
    <property type="protein sequence ID" value="MTE17181.1"/>
    <property type="molecule type" value="Genomic_DNA"/>
</dbReference>